<name>A0ACC7LKE2_9FLAO</name>
<sequence length="274" mass="30717">MQKTEFEITSHGTKIYGLKIVPAEIKGAIVLVHGFGEHSGRYFENVVPMLTENGLAVYLYDNFGHGRSGGKRGHCPNYEALMDLLESIIEKARSEFATLPIFLYGHSMGGNLVLNHVLRFENEIKGVIASSPYLRLAFEPPKWKMFIGKFLLHVLPSVTLPSGLDPKGISRIPEEVVKYVKDPLIHDLVSPMFSFPIMDAGEWAIKNAYRLKVPTLLLHGTGDPIIDHKGTEAFHNNSNKTTLNLFEGGYHELHHDICSATMLQTIGNWLRRLL</sequence>
<gene>
    <name evidence="1" type="ORF">ACEZ3G_11165</name>
</gene>
<evidence type="ECO:0000313" key="2">
    <source>
        <dbReference type="Proteomes" id="UP001595191"/>
    </source>
</evidence>
<organism evidence="1 2">
    <name type="scientific">Meishania litoralis</name>
    <dbReference type="NCBI Taxonomy" id="3434685"/>
    <lineage>
        <taxon>Bacteria</taxon>
        <taxon>Pseudomonadati</taxon>
        <taxon>Bacteroidota</taxon>
        <taxon>Flavobacteriia</taxon>
        <taxon>Flavobacteriales</taxon>
        <taxon>Flavobacteriaceae</taxon>
        <taxon>Meishania</taxon>
    </lineage>
</organism>
<proteinExistence type="predicted"/>
<keyword evidence="2" id="KW-1185">Reference proteome</keyword>
<protein>
    <submittedName>
        <fullName evidence="1">Alpha/beta hydrolase</fullName>
    </submittedName>
</protein>
<reference evidence="1" key="1">
    <citation type="submission" date="2024-09" db="EMBL/GenBank/DDBJ databases">
        <authorList>
            <person name="Liu J."/>
        </authorList>
    </citation>
    <scope>NUCLEOTIDE SEQUENCE</scope>
    <source>
        <strain evidence="1">NBU2967</strain>
    </source>
</reference>
<dbReference type="EMBL" id="JBHFPV010000002">
    <property type="protein sequence ID" value="MFH6604039.1"/>
    <property type="molecule type" value="Genomic_DNA"/>
</dbReference>
<evidence type="ECO:0000313" key="1">
    <source>
        <dbReference type="EMBL" id="MFH6604039.1"/>
    </source>
</evidence>
<comment type="caution">
    <text evidence="1">The sequence shown here is derived from an EMBL/GenBank/DDBJ whole genome shotgun (WGS) entry which is preliminary data.</text>
</comment>
<dbReference type="Proteomes" id="UP001595191">
    <property type="component" value="Unassembled WGS sequence"/>
</dbReference>
<keyword evidence="1" id="KW-0378">Hydrolase</keyword>
<accession>A0ACC7LKE2</accession>